<dbReference type="Gene3D" id="3.40.630.30">
    <property type="match status" value="1"/>
</dbReference>
<sequence length="277" mass="30233">MNIVTMNEQHLDAAYALTQRLHWPHRREDWQQALALGEGLAAMENGELIGTVLYWRWGDYATLGLVNVAGSAQGKGIGKQLMQTALAALEGHQLRLHATEMGKGLYEKLGFVVTGTIAQHQCRALAPGERVLPQASQSLRPARREELTALSKLETRAHGQHRPALIAELFASADRFLVLEEQDQTAGFACLRRFGHGFAIGPIICASLQQAKVLVSELLAGLEGAFVRIDTDSACGLGEWLVALGMVQVDEPITMYKGTPWQPQDVRAFALVSQAMA</sequence>
<dbReference type="EMBL" id="JBGFFX010000006">
    <property type="protein sequence ID" value="MEY8771173.1"/>
    <property type="molecule type" value="Genomic_DNA"/>
</dbReference>
<dbReference type="PANTHER" id="PTHR47237">
    <property type="entry name" value="SLL0310 PROTEIN"/>
    <property type="match status" value="1"/>
</dbReference>
<organism evidence="2 3">
    <name type="scientific">Erwinia aeris</name>
    <dbReference type="NCBI Taxonomy" id="3239803"/>
    <lineage>
        <taxon>Bacteria</taxon>
        <taxon>Pseudomonadati</taxon>
        <taxon>Pseudomonadota</taxon>
        <taxon>Gammaproteobacteria</taxon>
        <taxon>Enterobacterales</taxon>
        <taxon>Erwiniaceae</taxon>
        <taxon>Erwinia</taxon>
    </lineage>
</organism>
<gene>
    <name evidence="2" type="ORF">AB6T85_12170</name>
</gene>
<keyword evidence="3" id="KW-1185">Reference proteome</keyword>
<dbReference type="EC" id="2.3.1.-" evidence="2"/>
<dbReference type="RefSeq" id="WP_301730401.1">
    <property type="nucleotide sequence ID" value="NZ_JBGFFX010000006.1"/>
</dbReference>
<proteinExistence type="predicted"/>
<evidence type="ECO:0000313" key="2">
    <source>
        <dbReference type="EMBL" id="MEY8771173.1"/>
    </source>
</evidence>
<dbReference type="PROSITE" id="PS51186">
    <property type="entry name" value="GNAT"/>
    <property type="match status" value="1"/>
</dbReference>
<dbReference type="PANTHER" id="PTHR47237:SF2">
    <property type="entry name" value="BLL4206 PROTEIN"/>
    <property type="match status" value="1"/>
</dbReference>
<dbReference type="InterPro" id="IPR041496">
    <property type="entry name" value="YitH/HolE_GNAT"/>
</dbReference>
<dbReference type="InterPro" id="IPR016181">
    <property type="entry name" value="Acyl_CoA_acyltransferase"/>
</dbReference>
<keyword evidence="2" id="KW-0012">Acyltransferase</keyword>
<name>A0ABV4E8C4_9GAMM</name>
<dbReference type="Proteomes" id="UP001565243">
    <property type="component" value="Unassembled WGS sequence"/>
</dbReference>
<feature type="domain" description="N-acetyltransferase" evidence="1">
    <location>
        <begin position="1"/>
        <end position="132"/>
    </location>
</feature>
<evidence type="ECO:0000313" key="3">
    <source>
        <dbReference type="Proteomes" id="UP001565243"/>
    </source>
</evidence>
<dbReference type="Gene3D" id="3.40.630.90">
    <property type="match status" value="1"/>
</dbReference>
<dbReference type="Pfam" id="PF13673">
    <property type="entry name" value="Acetyltransf_10"/>
    <property type="match status" value="1"/>
</dbReference>
<dbReference type="Pfam" id="PF18014">
    <property type="entry name" value="Acetyltransf_18"/>
    <property type="match status" value="1"/>
</dbReference>
<accession>A0ABV4E8C4</accession>
<dbReference type="InterPro" id="IPR000182">
    <property type="entry name" value="GNAT_dom"/>
</dbReference>
<reference evidence="2 3" key="1">
    <citation type="submission" date="2024-07" db="EMBL/GenBank/DDBJ databases">
        <authorList>
            <person name="Hebao G."/>
        </authorList>
    </citation>
    <scope>NUCLEOTIDE SEQUENCE [LARGE SCALE GENOMIC DNA]</scope>
    <source>
        <strain evidence="2 3">ACCC 02193</strain>
    </source>
</reference>
<dbReference type="CDD" id="cd04301">
    <property type="entry name" value="NAT_SF"/>
    <property type="match status" value="1"/>
</dbReference>
<keyword evidence="2" id="KW-0808">Transferase</keyword>
<dbReference type="GO" id="GO:0016746">
    <property type="term" value="F:acyltransferase activity"/>
    <property type="evidence" value="ECO:0007669"/>
    <property type="project" value="UniProtKB-KW"/>
</dbReference>
<comment type="caution">
    <text evidence="2">The sequence shown here is derived from an EMBL/GenBank/DDBJ whole genome shotgun (WGS) entry which is preliminary data.</text>
</comment>
<dbReference type="SUPFAM" id="SSF55729">
    <property type="entry name" value="Acyl-CoA N-acyltransferases (Nat)"/>
    <property type="match status" value="1"/>
</dbReference>
<evidence type="ECO:0000259" key="1">
    <source>
        <dbReference type="PROSITE" id="PS51186"/>
    </source>
</evidence>
<protein>
    <submittedName>
        <fullName evidence="2">GNAT family N-acetyltransferase</fullName>
        <ecNumber evidence="2">2.3.1.-</ecNumber>
    </submittedName>
</protein>
<dbReference type="InterPro" id="IPR052729">
    <property type="entry name" value="Acyl/Acetyltrans_Enzymes"/>
</dbReference>